<accession>A0A6G0ZF02</accession>
<dbReference type="AlphaFoldDB" id="A0A6G0ZF02"/>
<sequence length="609" mass="64580">MAKDKKSEKKKGSKKGTITCERTYVSDRCSRNGIQQDGRRSSSSPPNSPIALRVLDVPCRHQRRGAVREKRPVSLDKPRPAHQRVDNAYVETPFVDGAASIQMQQNRKQQKKQKKQRQKVAALFSSIIAKNTEFTPSTVRLICNDCQPSCSTNLSVMKWSDEPPLRPARLDEFPPYVPWKPELSEQLDSCSVCYKCRCSTCQMQCKYPGLRVFGKLDVRKLCDKEFVDAIIACLPCLEKTPRCKSANAIRARAAKITKEAPTKTTSAAAAPAKTSAGAAPTKTAPVKTATAETALAKRAFTAVASAKTASADAVPVKTADVKMAPAKTATIKTAPAKTETAETAPTKTASTATVPEKTASAAAPPAKTATTETAPAKTTIKETAPTKTASAATAPEKTASSGAVPAKTTDTKTASAAVPPAKTTITKTAPAAKTVTAETAIKETASAAAVPEKTVPAKTAITNIATAKTAIKETAPTKTASTATAPAKTAFADATAAAIQGNCALHGEDADSAPSVKSRLRWMLCCLCSPCPPCHMADEPLVCAAGCRGNYIVNGCKCVDWGPIKRNTRGNVNVSAAAVSESRDRRRNQQYYITALPKKKSIFRRILCL</sequence>
<organism evidence="2 3">
    <name type="scientific">Aphis craccivora</name>
    <name type="common">Cowpea aphid</name>
    <dbReference type="NCBI Taxonomy" id="307492"/>
    <lineage>
        <taxon>Eukaryota</taxon>
        <taxon>Metazoa</taxon>
        <taxon>Ecdysozoa</taxon>
        <taxon>Arthropoda</taxon>
        <taxon>Hexapoda</taxon>
        <taxon>Insecta</taxon>
        <taxon>Pterygota</taxon>
        <taxon>Neoptera</taxon>
        <taxon>Paraneoptera</taxon>
        <taxon>Hemiptera</taxon>
        <taxon>Sternorrhyncha</taxon>
        <taxon>Aphidomorpha</taxon>
        <taxon>Aphidoidea</taxon>
        <taxon>Aphididae</taxon>
        <taxon>Aphidini</taxon>
        <taxon>Aphis</taxon>
        <taxon>Aphis</taxon>
    </lineage>
</organism>
<keyword evidence="3" id="KW-1185">Reference proteome</keyword>
<feature type="region of interest" description="Disordered" evidence="1">
    <location>
        <begin position="29"/>
        <end position="51"/>
    </location>
</feature>
<reference evidence="2 3" key="1">
    <citation type="submission" date="2019-08" db="EMBL/GenBank/DDBJ databases">
        <title>Whole genome of Aphis craccivora.</title>
        <authorList>
            <person name="Voronova N.V."/>
            <person name="Shulinski R.S."/>
            <person name="Bandarenka Y.V."/>
            <person name="Zhorov D.G."/>
            <person name="Warner D."/>
        </authorList>
    </citation>
    <scope>NUCLEOTIDE SEQUENCE [LARGE SCALE GENOMIC DNA]</scope>
    <source>
        <strain evidence="2">180601</strain>
        <tissue evidence="2">Whole Body</tissue>
    </source>
</reference>
<evidence type="ECO:0000313" key="2">
    <source>
        <dbReference type="EMBL" id="KAF0769390.1"/>
    </source>
</evidence>
<evidence type="ECO:0000256" key="1">
    <source>
        <dbReference type="SAM" id="MobiDB-lite"/>
    </source>
</evidence>
<gene>
    <name evidence="2" type="ORF">FWK35_00022770</name>
</gene>
<proteinExistence type="predicted"/>
<dbReference type="Proteomes" id="UP000478052">
    <property type="component" value="Unassembled WGS sequence"/>
</dbReference>
<protein>
    <submittedName>
        <fullName evidence="2">AF4/FMR2 family member 4-like</fullName>
    </submittedName>
</protein>
<feature type="region of interest" description="Disordered" evidence="1">
    <location>
        <begin position="260"/>
        <end position="284"/>
    </location>
</feature>
<evidence type="ECO:0000313" key="3">
    <source>
        <dbReference type="Proteomes" id="UP000478052"/>
    </source>
</evidence>
<comment type="caution">
    <text evidence="2">The sequence shown here is derived from an EMBL/GenBank/DDBJ whole genome shotgun (WGS) entry which is preliminary data.</text>
</comment>
<name>A0A6G0ZF02_APHCR</name>
<feature type="region of interest" description="Disordered" evidence="1">
    <location>
        <begin position="334"/>
        <end position="418"/>
    </location>
</feature>
<dbReference type="OrthoDB" id="6628271at2759"/>
<dbReference type="EMBL" id="VUJU01000604">
    <property type="protein sequence ID" value="KAF0769390.1"/>
    <property type="molecule type" value="Genomic_DNA"/>
</dbReference>
<feature type="compositionally biased region" description="Low complexity" evidence="1">
    <location>
        <begin position="262"/>
        <end position="284"/>
    </location>
</feature>